<comment type="caution">
    <text evidence="1">The sequence shown here is derived from an EMBL/GenBank/DDBJ whole genome shotgun (WGS) entry which is preliminary data.</text>
</comment>
<gene>
    <name evidence="1" type="ORF">OPV22_035039</name>
</gene>
<reference evidence="1 2" key="1">
    <citation type="submission" date="2022-12" db="EMBL/GenBank/DDBJ databases">
        <title>Chromosome-scale assembly of the Ensete ventricosum genome.</title>
        <authorList>
            <person name="Dussert Y."/>
            <person name="Stocks J."/>
            <person name="Wendawek A."/>
            <person name="Woldeyes F."/>
            <person name="Nichols R.A."/>
            <person name="Borrell J.S."/>
        </authorList>
    </citation>
    <scope>NUCLEOTIDE SEQUENCE [LARGE SCALE GENOMIC DNA]</scope>
    <source>
        <strain evidence="2">cv. Maze</strain>
        <tissue evidence="1">Seeds</tissue>
    </source>
</reference>
<proteinExistence type="predicted"/>
<name>A0AAV8NYK4_ENSVE</name>
<keyword evidence="2" id="KW-1185">Reference proteome</keyword>
<organism evidence="1 2">
    <name type="scientific">Ensete ventricosum</name>
    <name type="common">Abyssinian banana</name>
    <name type="synonym">Musa ensete</name>
    <dbReference type="NCBI Taxonomy" id="4639"/>
    <lineage>
        <taxon>Eukaryota</taxon>
        <taxon>Viridiplantae</taxon>
        <taxon>Streptophyta</taxon>
        <taxon>Embryophyta</taxon>
        <taxon>Tracheophyta</taxon>
        <taxon>Spermatophyta</taxon>
        <taxon>Magnoliopsida</taxon>
        <taxon>Liliopsida</taxon>
        <taxon>Zingiberales</taxon>
        <taxon>Musaceae</taxon>
        <taxon>Ensete</taxon>
    </lineage>
</organism>
<dbReference type="Proteomes" id="UP001222027">
    <property type="component" value="Unassembled WGS sequence"/>
</dbReference>
<dbReference type="AlphaFoldDB" id="A0AAV8NYK4"/>
<protein>
    <submittedName>
        <fullName evidence="1">Uncharacterized protein</fullName>
    </submittedName>
</protein>
<evidence type="ECO:0000313" key="1">
    <source>
        <dbReference type="EMBL" id="KAJ8455690.1"/>
    </source>
</evidence>
<dbReference type="EMBL" id="JAQQAF010000021">
    <property type="protein sequence ID" value="KAJ8455690.1"/>
    <property type="molecule type" value="Genomic_DNA"/>
</dbReference>
<sequence>MDSRVNPAVDGTSGLRSTELVPHPVVSTVGGFGNEEQMKKLHGEATILAIGAANYLVSERISFLRWAIYAKFQKYLFLSNRRTIAKAMAAACC</sequence>
<evidence type="ECO:0000313" key="2">
    <source>
        <dbReference type="Proteomes" id="UP001222027"/>
    </source>
</evidence>
<accession>A0AAV8NYK4</accession>